<keyword evidence="5" id="KW-0067">ATP-binding</keyword>
<comment type="catalytic activity">
    <reaction evidence="8">
        <text>ATP + H2O = ADP + phosphate + H(+)</text>
        <dbReference type="Rhea" id="RHEA:13065"/>
        <dbReference type="ChEBI" id="CHEBI:15377"/>
        <dbReference type="ChEBI" id="CHEBI:15378"/>
        <dbReference type="ChEBI" id="CHEBI:30616"/>
        <dbReference type="ChEBI" id="CHEBI:43474"/>
        <dbReference type="ChEBI" id="CHEBI:456216"/>
        <dbReference type="EC" id="3.6.4.13"/>
    </reaction>
</comment>
<feature type="domain" description="Helicase ATP-binding" evidence="11">
    <location>
        <begin position="32"/>
        <end position="208"/>
    </location>
</feature>
<evidence type="ECO:0000256" key="7">
    <source>
        <dbReference type="ARBA" id="ARBA00038041"/>
    </source>
</evidence>
<keyword evidence="3" id="KW-0378">Hydrolase</keyword>
<keyword evidence="4" id="KW-0347">Helicase</keyword>
<evidence type="ECO:0000259" key="12">
    <source>
        <dbReference type="PROSITE" id="PS51194"/>
    </source>
</evidence>
<dbReference type="AlphaFoldDB" id="A4V6L4"/>
<dbReference type="GO" id="GO:0003723">
    <property type="term" value="F:RNA binding"/>
    <property type="evidence" value="ECO:0007669"/>
    <property type="project" value="UniProtKB-KW"/>
</dbReference>
<proteinExistence type="evidence at transcript level"/>
<dbReference type="Pfam" id="PF00270">
    <property type="entry name" value="DEAD"/>
    <property type="match status" value="1"/>
</dbReference>
<dbReference type="PROSITE" id="PS51195">
    <property type="entry name" value="Q_MOTIF"/>
    <property type="match status" value="1"/>
</dbReference>
<dbReference type="EMBL" id="AK248109">
    <property type="protein sequence ID" value="BAF57628.1"/>
    <property type="molecule type" value="mRNA"/>
</dbReference>
<name>A4V6L4_DUGJA</name>
<dbReference type="InterPro" id="IPR050079">
    <property type="entry name" value="DEAD_box_RNA_helicase"/>
</dbReference>
<sequence length="529" mass="60626">SARGEFHLDQRLLKTLSELNWDRPTDIQSGVIPHILEKKNLIISARTGSGKTAAYMIPTIQELLVSKIGDSEQKVSVLILCPSKELCAQSYKNLTMLTKYLDLSSVNISSQKKHDILKPILLKRPDYIIGTPSQVLGYVKEGLINIKELKFLIIDEADLMSGFGYREDIEKLSNDINAANSQILMLSATLGEDVKALRHIFKVRWFRLELNNSEMLPSTEQLTQLVKKCDEEEKFNILVGMFKLNLIKGKTIIFANTVDKCYRMRIVFDTFHISSVVLNAEMPVASRNHIVHEFNVGRYDLLLASDEDNLIDNAEKDFTKKKLNKDEEFKISRGIDFNQVSNVINMDCPSTVESYVHRVGRAARVNQKGQAVLFVSIKDNDKFTAIDNMLMKDNNGVSVFKPFKCSRNIYEGFVYRITEALSKCTRASIRQARLLDIHKEIENSHALQAYFQENPTEMKVLQHNKPVIKERNQHMKNVPSYLIPPILQEKLKKNSKKRRRTRFKEGTKPSINKKKSSNPLFSFKKKAKK</sequence>
<dbReference type="PANTHER" id="PTHR47959">
    <property type="entry name" value="ATP-DEPENDENT RNA HELICASE RHLE-RELATED"/>
    <property type="match status" value="1"/>
</dbReference>
<dbReference type="Gene3D" id="3.40.50.300">
    <property type="entry name" value="P-loop containing nucleotide triphosphate hydrolases"/>
    <property type="match status" value="2"/>
</dbReference>
<evidence type="ECO:0000256" key="2">
    <source>
        <dbReference type="ARBA" id="ARBA00022741"/>
    </source>
</evidence>
<dbReference type="CDD" id="cd18787">
    <property type="entry name" value="SF2_C_DEAD"/>
    <property type="match status" value="1"/>
</dbReference>
<accession>A4V6L4</accession>
<evidence type="ECO:0000256" key="6">
    <source>
        <dbReference type="ARBA" id="ARBA00022884"/>
    </source>
</evidence>
<comment type="similarity">
    <text evidence="7">Belongs to the DEAD box helicase family. DDX56/DBP9 subfamily.</text>
</comment>
<keyword evidence="2" id="KW-0547">Nucleotide-binding</keyword>
<evidence type="ECO:0000256" key="8">
    <source>
        <dbReference type="ARBA" id="ARBA00047984"/>
    </source>
</evidence>
<dbReference type="InterPro" id="IPR027417">
    <property type="entry name" value="P-loop_NTPase"/>
</dbReference>
<organism evidence="14">
    <name type="scientific">Dugesia japonica</name>
    <name type="common">Planarian</name>
    <dbReference type="NCBI Taxonomy" id="6161"/>
    <lineage>
        <taxon>Eukaryota</taxon>
        <taxon>Metazoa</taxon>
        <taxon>Spiralia</taxon>
        <taxon>Lophotrochozoa</taxon>
        <taxon>Platyhelminthes</taxon>
        <taxon>Rhabditophora</taxon>
        <taxon>Seriata</taxon>
        <taxon>Tricladida</taxon>
        <taxon>Continenticola</taxon>
        <taxon>Geoplanoidea</taxon>
        <taxon>Dugesiidae</taxon>
        <taxon>Dugesia</taxon>
    </lineage>
</organism>
<evidence type="ECO:0000259" key="13">
    <source>
        <dbReference type="PROSITE" id="PS51195"/>
    </source>
</evidence>
<feature type="region of interest" description="Disordered" evidence="10">
    <location>
        <begin position="491"/>
        <end position="529"/>
    </location>
</feature>
<evidence type="ECO:0000256" key="1">
    <source>
        <dbReference type="ARBA" id="ARBA00012552"/>
    </source>
</evidence>
<evidence type="ECO:0000256" key="9">
    <source>
        <dbReference type="PROSITE-ProRule" id="PRU00552"/>
    </source>
</evidence>
<dbReference type="PROSITE" id="PS51192">
    <property type="entry name" value="HELICASE_ATP_BIND_1"/>
    <property type="match status" value="1"/>
</dbReference>
<evidence type="ECO:0000256" key="4">
    <source>
        <dbReference type="ARBA" id="ARBA00022806"/>
    </source>
</evidence>
<dbReference type="InterPro" id="IPR014001">
    <property type="entry name" value="Helicase_ATP-bd"/>
</dbReference>
<protein>
    <recommendedName>
        <fullName evidence="1">RNA helicase</fullName>
        <ecNumber evidence="1">3.6.4.13</ecNumber>
    </recommendedName>
</protein>
<evidence type="ECO:0000259" key="11">
    <source>
        <dbReference type="PROSITE" id="PS51192"/>
    </source>
</evidence>
<dbReference type="GO" id="GO:0005524">
    <property type="term" value="F:ATP binding"/>
    <property type="evidence" value="ECO:0007669"/>
    <property type="project" value="UniProtKB-KW"/>
</dbReference>
<evidence type="ECO:0000256" key="3">
    <source>
        <dbReference type="ARBA" id="ARBA00022801"/>
    </source>
</evidence>
<dbReference type="InterPro" id="IPR014014">
    <property type="entry name" value="RNA_helicase_DEAD_Q_motif"/>
</dbReference>
<dbReference type="SUPFAM" id="SSF52540">
    <property type="entry name" value="P-loop containing nucleoside triphosphate hydrolases"/>
    <property type="match status" value="1"/>
</dbReference>
<evidence type="ECO:0000256" key="10">
    <source>
        <dbReference type="SAM" id="MobiDB-lite"/>
    </source>
</evidence>
<feature type="short sequence motif" description="Q motif" evidence="9">
    <location>
        <begin position="1"/>
        <end position="29"/>
    </location>
</feature>
<dbReference type="GO" id="GO:0005829">
    <property type="term" value="C:cytosol"/>
    <property type="evidence" value="ECO:0007669"/>
    <property type="project" value="TreeGrafter"/>
</dbReference>
<dbReference type="PROSITE" id="PS51194">
    <property type="entry name" value="HELICASE_CTER"/>
    <property type="match status" value="1"/>
</dbReference>
<feature type="compositionally biased region" description="Basic residues" evidence="10">
    <location>
        <begin position="493"/>
        <end position="502"/>
    </location>
</feature>
<dbReference type="SMART" id="SM00490">
    <property type="entry name" value="HELICc"/>
    <property type="match status" value="1"/>
</dbReference>
<feature type="domain" description="DEAD-box RNA helicase Q" evidence="13">
    <location>
        <begin position="1"/>
        <end position="29"/>
    </location>
</feature>
<dbReference type="InterPro" id="IPR001650">
    <property type="entry name" value="Helicase_C-like"/>
</dbReference>
<dbReference type="PANTHER" id="PTHR47959:SF21">
    <property type="entry name" value="DEAD-BOX HELICASE 56"/>
    <property type="match status" value="1"/>
</dbReference>
<dbReference type="GO" id="GO:0003724">
    <property type="term" value="F:RNA helicase activity"/>
    <property type="evidence" value="ECO:0007669"/>
    <property type="project" value="UniProtKB-EC"/>
</dbReference>
<dbReference type="EC" id="3.6.4.13" evidence="1"/>
<feature type="non-terminal residue" evidence="14">
    <location>
        <position position="1"/>
    </location>
</feature>
<feature type="domain" description="Helicase C-terminal" evidence="12">
    <location>
        <begin position="221"/>
        <end position="407"/>
    </location>
</feature>
<dbReference type="GO" id="GO:0016787">
    <property type="term" value="F:hydrolase activity"/>
    <property type="evidence" value="ECO:0007669"/>
    <property type="project" value="UniProtKB-KW"/>
</dbReference>
<dbReference type="SMART" id="SM00487">
    <property type="entry name" value="DEXDc"/>
    <property type="match status" value="1"/>
</dbReference>
<dbReference type="Pfam" id="PF00271">
    <property type="entry name" value="Helicase_C"/>
    <property type="match status" value="1"/>
</dbReference>
<keyword evidence="6" id="KW-0694">RNA-binding</keyword>
<reference evidence="14" key="1">
    <citation type="submission" date="2007-04" db="EMBL/GenBank/DDBJ databases">
        <title>DjCBC-1, a conserved DEAD box RNA helicase of the RCK/p54/Me31B family, is a component of RNA-protein complexes in planarian stem cells and neurons.</title>
        <authorList>
            <person name="Kashikawa M."/>
            <person name="Shibata N."/>
            <person name="Agata K."/>
        </authorList>
    </citation>
    <scope>NUCLEOTIDE SEQUENCE</scope>
</reference>
<evidence type="ECO:0000313" key="14">
    <source>
        <dbReference type="EMBL" id="BAF57628.1"/>
    </source>
</evidence>
<dbReference type="InterPro" id="IPR011545">
    <property type="entry name" value="DEAD/DEAH_box_helicase_dom"/>
</dbReference>
<evidence type="ECO:0000256" key="5">
    <source>
        <dbReference type="ARBA" id="ARBA00022840"/>
    </source>
</evidence>